<keyword evidence="1" id="KW-0812">Transmembrane</keyword>
<comment type="caution">
    <text evidence="2">The sequence shown here is derived from an EMBL/GenBank/DDBJ whole genome shotgun (WGS) entry which is preliminary data.</text>
</comment>
<evidence type="ECO:0000256" key="1">
    <source>
        <dbReference type="SAM" id="Phobius"/>
    </source>
</evidence>
<feature type="transmembrane region" description="Helical" evidence="1">
    <location>
        <begin position="32"/>
        <end position="50"/>
    </location>
</feature>
<organism evidence="2 3">
    <name type="scientific">Paracoccus spongiarum</name>
    <dbReference type="NCBI Taxonomy" id="3064387"/>
    <lineage>
        <taxon>Bacteria</taxon>
        <taxon>Pseudomonadati</taxon>
        <taxon>Pseudomonadota</taxon>
        <taxon>Alphaproteobacteria</taxon>
        <taxon>Rhodobacterales</taxon>
        <taxon>Paracoccaceae</taxon>
        <taxon>Paracoccus</taxon>
    </lineage>
</organism>
<protein>
    <submittedName>
        <fullName evidence="2">Uncharacterized protein</fullName>
    </submittedName>
</protein>
<keyword evidence="1" id="KW-0472">Membrane</keyword>
<dbReference type="Proteomes" id="UP001224997">
    <property type="component" value="Unassembled WGS sequence"/>
</dbReference>
<dbReference type="RefSeq" id="WP_305963011.1">
    <property type="nucleotide sequence ID" value="NZ_JAVAMQ010000006.1"/>
</dbReference>
<evidence type="ECO:0000313" key="3">
    <source>
        <dbReference type="Proteomes" id="UP001224997"/>
    </source>
</evidence>
<feature type="transmembrane region" description="Helical" evidence="1">
    <location>
        <begin position="6"/>
        <end position="25"/>
    </location>
</feature>
<name>A0ABT9JBR6_9RHOB</name>
<keyword evidence="3" id="KW-1185">Reference proteome</keyword>
<sequence>MTDYLLLAGVALCLISVVAAIVQLIRLQPPRGAAIMLILGIAAIFASAYLDPDPFQPQDVLTAWDNLSAEATAP</sequence>
<dbReference type="EMBL" id="JAVAMQ010000006">
    <property type="protein sequence ID" value="MDP5307160.1"/>
    <property type="molecule type" value="Genomic_DNA"/>
</dbReference>
<keyword evidence="1" id="KW-1133">Transmembrane helix</keyword>
<gene>
    <name evidence="2" type="ORF">Q5Y72_08635</name>
</gene>
<accession>A0ABT9JBR6</accession>
<reference evidence="2 3" key="1">
    <citation type="submission" date="2023-08" db="EMBL/GenBank/DDBJ databases">
        <authorList>
            <person name="Park J.-S."/>
        </authorList>
    </citation>
    <scope>NUCLEOTIDE SEQUENCE [LARGE SCALE GENOMIC DNA]</scope>
    <source>
        <strain evidence="2 3">2205BS29-5</strain>
    </source>
</reference>
<evidence type="ECO:0000313" key="2">
    <source>
        <dbReference type="EMBL" id="MDP5307160.1"/>
    </source>
</evidence>
<proteinExistence type="predicted"/>